<evidence type="ECO:0000256" key="4">
    <source>
        <dbReference type="ARBA" id="ARBA00022722"/>
    </source>
</evidence>
<dbReference type="FunFam" id="3.30.70.270:FF:000020">
    <property type="entry name" value="Transposon Tf2-6 polyprotein-like Protein"/>
    <property type="match status" value="1"/>
</dbReference>
<dbReference type="EC" id="2.7.7.49" evidence="1"/>
<dbReference type="CDD" id="cd00303">
    <property type="entry name" value="retropepsin_like"/>
    <property type="match status" value="1"/>
</dbReference>
<evidence type="ECO:0000256" key="7">
    <source>
        <dbReference type="SAM" id="MobiDB-lite"/>
    </source>
</evidence>
<feature type="compositionally biased region" description="Acidic residues" evidence="7">
    <location>
        <begin position="1074"/>
        <end position="1096"/>
    </location>
</feature>
<feature type="compositionally biased region" description="Basic and acidic residues" evidence="7">
    <location>
        <begin position="75"/>
        <end position="89"/>
    </location>
</feature>
<evidence type="ECO:0000313" key="10">
    <source>
        <dbReference type="Proteomes" id="UP000479190"/>
    </source>
</evidence>
<dbReference type="GO" id="GO:0003676">
    <property type="term" value="F:nucleic acid binding"/>
    <property type="evidence" value="ECO:0007669"/>
    <property type="project" value="InterPro"/>
</dbReference>
<evidence type="ECO:0000256" key="1">
    <source>
        <dbReference type="ARBA" id="ARBA00012493"/>
    </source>
</evidence>
<dbReference type="InterPro" id="IPR021109">
    <property type="entry name" value="Peptidase_aspartic_dom_sf"/>
</dbReference>
<dbReference type="Proteomes" id="UP000479190">
    <property type="component" value="Unassembled WGS sequence"/>
</dbReference>
<dbReference type="OrthoDB" id="10058156at2759"/>
<dbReference type="InterPro" id="IPR043128">
    <property type="entry name" value="Rev_trsase/Diguanyl_cyclase"/>
</dbReference>
<organism evidence="9 10">
    <name type="scientific">Trichogramma brassicae</name>
    <dbReference type="NCBI Taxonomy" id="86971"/>
    <lineage>
        <taxon>Eukaryota</taxon>
        <taxon>Metazoa</taxon>
        <taxon>Ecdysozoa</taxon>
        <taxon>Arthropoda</taxon>
        <taxon>Hexapoda</taxon>
        <taxon>Insecta</taxon>
        <taxon>Pterygota</taxon>
        <taxon>Neoptera</taxon>
        <taxon>Endopterygota</taxon>
        <taxon>Hymenoptera</taxon>
        <taxon>Apocrita</taxon>
        <taxon>Proctotrupomorpha</taxon>
        <taxon>Chalcidoidea</taxon>
        <taxon>Trichogrammatidae</taxon>
        <taxon>Trichogramma</taxon>
    </lineage>
</organism>
<evidence type="ECO:0000259" key="8">
    <source>
        <dbReference type="PROSITE" id="PS50878"/>
    </source>
</evidence>
<evidence type="ECO:0000313" key="9">
    <source>
        <dbReference type="EMBL" id="CAB0043207.1"/>
    </source>
</evidence>
<dbReference type="InterPro" id="IPR041577">
    <property type="entry name" value="RT_RNaseH_2"/>
</dbReference>
<sequence length="1130" mass="128402">MLHRQMNEVASSTRINSNPAPGKTGILSSTGNCNANNKRVQLNDTYDIHEYFQPSMESTVHSADASKIGIRLDQKDLPHNPTHVERQDRPIQNTADGRRPSNTYTSADLGKTVRSWNVKFNGSSGIDVEEFLRRVKECMESARLSEPELLGSMSELLTGTALRWYRNYKNSWHDWQAFCANARRFFGVTQYFQERLQTEVSTRTQGSAEPVAEYIICAHGLINQIEGKWTPEQQLEQLYQNMWPKLKKLVPRERVTSVDRLVELARTQERILKDEQSYKEPPPPEEVFWSEFACKVRKKKKARQAKRSPLHLGHLPSVLGKREGEQVGEVAIAPLAETSNQKAEPTKFIVGQEDSLSECSSFQGENLDHRAPLPPHPRWWTVAKVGEFKIRALIDSGASRTCFGPVGLQVATHMGIEVVPCSGTSISGADGQLIRLTAQAKIRIKVANKTRELVVFMANSLDYDCVLGADWHVLFYAMVDPRTHELYFNKVKVCKVEFDCNNSTSTVGLTAIGLEGPTPDEEKVLEEILARCLPVNDESSLIGCTDLIEHEIEVTCQRPIKQRCYPVLKKLEDIMYEQLDDMIRQGIVKPSKSSWASPVVMVKKANGKYRFCIDYRKLNAVTKVSARPIPNMDSILRKLRTARYITTLDLSQAYHQVRMKEEHRHLTAFAVPGRGLYEWVRMAFGLAGAPATFQSLMDSIIGPDLEPYAFAYLDDIIIATSTFEQHKEVLADVLTRLTKAGLTINREKSHFCCQEVKYLGVLVDRDGYRPDPEKIDPIINFPTPKTLKQLRTFLGAASWYRKFIDNFATIAEPLTGLTRKETKFTWAEEQIEAFEKLKTMIASAPMLARPVPGDDVFTIHTDASDSGIGAVLTQMLEGEERVLEFASRTMSPAKRNYSVTEHKHSNWDENVAEITFAYNSAVQDSTGASLAFLNFGRQPRIANSLRFREEQEEAENIDEEVQAKWTDHLAKVHEFYNTINERIKRAQEKQAKYYNKKHREVDLQVRELVLRRNRILSNAANQVAAKLAPKFYGPLIITAKIGTNIYELADRQGVPEGPTHVKDLKRFHGNSDEFERDDGEIEVDDEDEQAEIQESTEEMHQEASSQEQQEEEKQIARPQENQIEKGPRPR</sequence>
<keyword evidence="3" id="KW-0548">Nucleotidyltransferase</keyword>
<dbReference type="Gene3D" id="2.40.70.10">
    <property type="entry name" value="Acid Proteases"/>
    <property type="match status" value="1"/>
</dbReference>
<keyword evidence="2" id="KW-0808">Transferase</keyword>
<dbReference type="GO" id="GO:0004519">
    <property type="term" value="F:endonuclease activity"/>
    <property type="evidence" value="ECO:0007669"/>
    <property type="project" value="UniProtKB-KW"/>
</dbReference>
<feature type="compositionally biased region" description="Polar residues" evidence="7">
    <location>
        <begin position="8"/>
        <end position="19"/>
    </location>
</feature>
<dbReference type="SUPFAM" id="SSF56672">
    <property type="entry name" value="DNA/RNA polymerases"/>
    <property type="match status" value="1"/>
</dbReference>
<keyword evidence="5" id="KW-0255">Endonuclease</keyword>
<keyword evidence="10" id="KW-1185">Reference proteome</keyword>
<feature type="compositionally biased region" description="Polar residues" evidence="7">
    <location>
        <begin position="90"/>
        <end position="106"/>
    </location>
</feature>
<feature type="region of interest" description="Disordered" evidence="7">
    <location>
        <begin position="1"/>
        <end position="33"/>
    </location>
</feature>
<reference evidence="9 10" key="1">
    <citation type="submission" date="2020-02" db="EMBL/GenBank/DDBJ databases">
        <authorList>
            <person name="Ferguson B K."/>
        </authorList>
    </citation>
    <scope>NUCLEOTIDE SEQUENCE [LARGE SCALE GENOMIC DNA]</scope>
</reference>
<dbReference type="InterPro" id="IPR036397">
    <property type="entry name" value="RNaseH_sf"/>
</dbReference>
<dbReference type="Gene3D" id="3.10.10.10">
    <property type="entry name" value="HIV Type 1 Reverse Transcriptase, subunit A, domain 1"/>
    <property type="match status" value="1"/>
</dbReference>
<dbReference type="Pfam" id="PF00078">
    <property type="entry name" value="RVT_1"/>
    <property type="match status" value="1"/>
</dbReference>
<keyword evidence="5" id="KW-0378">Hydrolase</keyword>
<dbReference type="InterPro" id="IPR043502">
    <property type="entry name" value="DNA/RNA_pol_sf"/>
</dbReference>
<protein>
    <recommendedName>
        <fullName evidence="1">RNA-directed DNA polymerase</fullName>
        <ecNumber evidence="1">2.7.7.49</ecNumber>
    </recommendedName>
</protein>
<dbReference type="AlphaFoldDB" id="A0A6H5J3M8"/>
<name>A0A6H5J3M8_9HYME</name>
<dbReference type="Gene3D" id="3.30.70.270">
    <property type="match status" value="2"/>
</dbReference>
<dbReference type="EMBL" id="CADCXV010001283">
    <property type="protein sequence ID" value="CAB0043207.1"/>
    <property type="molecule type" value="Genomic_DNA"/>
</dbReference>
<dbReference type="InterPro" id="IPR050951">
    <property type="entry name" value="Retrovirus_Pol_polyprotein"/>
</dbReference>
<proteinExistence type="predicted"/>
<feature type="region of interest" description="Disordered" evidence="7">
    <location>
        <begin position="1053"/>
        <end position="1130"/>
    </location>
</feature>
<accession>A0A6H5J3M8</accession>
<dbReference type="Pfam" id="PF17919">
    <property type="entry name" value="RT_RNaseH_2"/>
    <property type="match status" value="1"/>
</dbReference>
<dbReference type="SUPFAM" id="SSF50630">
    <property type="entry name" value="Acid proteases"/>
    <property type="match status" value="1"/>
</dbReference>
<feature type="region of interest" description="Disordered" evidence="7">
    <location>
        <begin position="75"/>
        <end position="107"/>
    </location>
</feature>
<dbReference type="GO" id="GO:0003964">
    <property type="term" value="F:RNA-directed DNA polymerase activity"/>
    <property type="evidence" value="ECO:0007669"/>
    <property type="project" value="UniProtKB-EC"/>
</dbReference>
<keyword evidence="4" id="KW-0540">Nuclease</keyword>
<evidence type="ECO:0000256" key="3">
    <source>
        <dbReference type="ARBA" id="ARBA00022695"/>
    </source>
</evidence>
<dbReference type="PROSITE" id="PS50878">
    <property type="entry name" value="RT_POL"/>
    <property type="match status" value="1"/>
</dbReference>
<dbReference type="InterPro" id="IPR000477">
    <property type="entry name" value="RT_dom"/>
</dbReference>
<evidence type="ECO:0000256" key="2">
    <source>
        <dbReference type="ARBA" id="ARBA00022679"/>
    </source>
</evidence>
<dbReference type="Gene3D" id="3.30.420.10">
    <property type="entry name" value="Ribonuclease H-like superfamily/Ribonuclease H"/>
    <property type="match status" value="1"/>
</dbReference>
<dbReference type="PANTHER" id="PTHR37984">
    <property type="entry name" value="PROTEIN CBG26694"/>
    <property type="match status" value="1"/>
</dbReference>
<gene>
    <name evidence="9" type="ORF">TBRA_LOCUS14795</name>
</gene>
<feature type="domain" description="Reverse transcriptase" evidence="8">
    <location>
        <begin position="583"/>
        <end position="763"/>
    </location>
</feature>
<dbReference type="CDD" id="cd01647">
    <property type="entry name" value="RT_LTR"/>
    <property type="match status" value="1"/>
</dbReference>
<keyword evidence="6" id="KW-0511">Multifunctional enzyme</keyword>
<dbReference type="PANTHER" id="PTHR37984:SF5">
    <property type="entry name" value="PROTEIN NYNRIN-LIKE"/>
    <property type="match status" value="1"/>
</dbReference>
<feature type="compositionally biased region" description="Basic and acidic residues" evidence="7">
    <location>
        <begin position="1059"/>
        <end position="1073"/>
    </location>
</feature>
<evidence type="ECO:0000256" key="6">
    <source>
        <dbReference type="ARBA" id="ARBA00023268"/>
    </source>
</evidence>
<evidence type="ECO:0000256" key="5">
    <source>
        <dbReference type="ARBA" id="ARBA00022759"/>
    </source>
</evidence>